<keyword evidence="4" id="KW-0418">Kinase</keyword>
<evidence type="ECO:0000313" key="5">
    <source>
        <dbReference type="Proteomes" id="UP000633509"/>
    </source>
</evidence>
<evidence type="ECO:0000259" key="3">
    <source>
        <dbReference type="Pfam" id="PF25872"/>
    </source>
</evidence>
<dbReference type="EC" id="2.7.11.1" evidence="4"/>
<proteinExistence type="predicted"/>
<protein>
    <submittedName>
        <fullName evidence="4">Non-specific serine/threonine protein kinase</fullName>
        <ecNumber evidence="4">2.7.11.1</ecNumber>
    </submittedName>
</protein>
<keyword evidence="4" id="KW-0723">Serine/threonine-protein kinase</keyword>
<dbReference type="Gene3D" id="3.40.50.300">
    <property type="entry name" value="P-loop containing nucleotide triphosphate hydrolases"/>
    <property type="match status" value="1"/>
</dbReference>
<dbReference type="GO" id="GO:0004674">
    <property type="term" value="F:protein serine/threonine kinase activity"/>
    <property type="evidence" value="ECO:0007669"/>
    <property type="project" value="UniProtKB-KW"/>
</dbReference>
<dbReference type="Gene3D" id="1.25.40.10">
    <property type="entry name" value="Tetratricopeptide repeat domain"/>
    <property type="match status" value="1"/>
</dbReference>
<dbReference type="InterPro" id="IPR027417">
    <property type="entry name" value="P-loop_NTPase"/>
</dbReference>
<dbReference type="Pfam" id="PF13401">
    <property type="entry name" value="AAA_22"/>
    <property type="match status" value="1"/>
</dbReference>
<dbReference type="InterPro" id="IPR058852">
    <property type="entry name" value="HTH_77"/>
</dbReference>
<evidence type="ECO:0000313" key="4">
    <source>
        <dbReference type="EMBL" id="MBE1591820.1"/>
    </source>
</evidence>
<evidence type="ECO:0000259" key="2">
    <source>
        <dbReference type="Pfam" id="PF13401"/>
    </source>
</evidence>
<dbReference type="SUPFAM" id="SSF52540">
    <property type="entry name" value="P-loop containing nucleoside triphosphate hydrolases"/>
    <property type="match status" value="1"/>
</dbReference>
<sequence length="702" mass="76821">MSVQDEIRSGLDSSAAEQRQADAPGFVGRRHEIAQVRRILAQTRLLTLTGVGGVGKTRLARRVSELLPRKYREGVRLVELATIDEEDLVAPAVAAALGIHDRTPDLVAQLIEHLADKQLLLVLDNCEHLLGACARLAQQLLHGTSRLQILATSRQSLGVYGERVLPVPSLPTPQPGDGTRDIARRDAVRLFTERAATIRPGFHVDTANARAVARLARRLDGIPLAIELAAVRLRTTSVEDLVNELDERLEAPALSTGEVGPGTLARHQTLRATMEWSFGLCSPGERRLWERLSMFAGGVDVETAEAVCPGQGLAREDVLDLMMGLVDKSILCGAEQHGLGARHRMLETIRAYGREQLPPADAEALRERFIDHYRRLVERVRVDRLEPDQIDRLRMLKPELPNVRVALDLCLGRPGDAPAGLEIAAELWSTWLVTGALSEGRYWLKRGLALVPGPSVARAMGLWADGLLAHYQGDAAAAGARECLALARQLGDEKALAFAAQLSGVAALCEGDVEGGLAFLEEARTRHWARGDTGAVAVTLYLAALFAATMSPDRAAGYGEELVTLCERRNATLFRAYALYALGMARWEQGDWRQTEARMREVVAFWSGTEDRWGLTQCLEALAWTAGVRGRYERAARLLGAAHLLWEAAASSPTRLRYQARSHQECAERARRELGAQAFTAAFRDGTRLGLARAVAYALEDP</sequence>
<feature type="domain" description="ORC1/DEAH AAA+ ATPase" evidence="2">
    <location>
        <begin position="43"/>
        <end position="140"/>
    </location>
</feature>
<dbReference type="Pfam" id="PF25872">
    <property type="entry name" value="HTH_77"/>
    <property type="match status" value="1"/>
</dbReference>
<gene>
    <name evidence="4" type="ORF">H4W80_010078</name>
</gene>
<dbReference type="InterPro" id="IPR011990">
    <property type="entry name" value="TPR-like_helical_dom_sf"/>
</dbReference>
<dbReference type="InterPro" id="IPR049945">
    <property type="entry name" value="AAA_22"/>
</dbReference>
<evidence type="ECO:0000256" key="1">
    <source>
        <dbReference type="SAM" id="MobiDB-lite"/>
    </source>
</evidence>
<accession>A0ABR9MGX2</accession>
<dbReference type="PANTHER" id="PTHR47691">
    <property type="entry name" value="REGULATOR-RELATED"/>
    <property type="match status" value="1"/>
</dbReference>
<feature type="domain" description="Winged helix-turn-helix" evidence="3">
    <location>
        <begin position="283"/>
        <end position="357"/>
    </location>
</feature>
<dbReference type="EMBL" id="JADBEK010000001">
    <property type="protein sequence ID" value="MBE1591820.1"/>
    <property type="molecule type" value="Genomic_DNA"/>
</dbReference>
<comment type="caution">
    <text evidence="4">The sequence shown here is derived from an EMBL/GenBank/DDBJ whole genome shotgun (WGS) entry which is preliminary data.</text>
</comment>
<keyword evidence="5" id="KW-1185">Reference proteome</keyword>
<reference evidence="4 5" key="1">
    <citation type="submission" date="2020-10" db="EMBL/GenBank/DDBJ databases">
        <title>Sequencing the genomes of 1000 actinobacteria strains.</title>
        <authorList>
            <person name="Klenk H.-P."/>
        </authorList>
    </citation>
    <scope>NUCLEOTIDE SEQUENCE [LARGE SCALE GENOMIC DNA]</scope>
    <source>
        <strain evidence="4 5">DSM 43173</strain>
    </source>
</reference>
<dbReference type="PRINTS" id="PR00364">
    <property type="entry name" value="DISEASERSIST"/>
</dbReference>
<feature type="region of interest" description="Disordered" evidence="1">
    <location>
        <begin position="1"/>
        <end position="24"/>
    </location>
</feature>
<dbReference type="PANTHER" id="PTHR47691:SF3">
    <property type="entry name" value="HTH-TYPE TRANSCRIPTIONAL REGULATOR RV0890C-RELATED"/>
    <property type="match status" value="1"/>
</dbReference>
<name>A0ABR9MGX2_9ACTN</name>
<dbReference type="RefSeq" id="WP_192791474.1">
    <property type="nucleotide sequence ID" value="NZ_JADBEK010000001.1"/>
</dbReference>
<keyword evidence="4" id="KW-0808">Transferase</keyword>
<dbReference type="SUPFAM" id="SSF48452">
    <property type="entry name" value="TPR-like"/>
    <property type="match status" value="1"/>
</dbReference>
<organism evidence="4 5">
    <name type="scientific">Nonomuraea angiospora</name>
    <dbReference type="NCBI Taxonomy" id="46172"/>
    <lineage>
        <taxon>Bacteria</taxon>
        <taxon>Bacillati</taxon>
        <taxon>Actinomycetota</taxon>
        <taxon>Actinomycetes</taxon>
        <taxon>Streptosporangiales</taxon>
        <taxon>Streptosporangiaceae</taxon>
        <taxon>Nonomuraea</taxon>
    </lineage>
</organism>
<dbReference type="Proteomes" id="UP000633509">
    <property type="component" value="Unassembled WGS sequence"/>
</dbReference>